<keyword evidence="2" id="KW-0413">Isomerase</keyword>
<organism evidence="2 3">
    <name type="scientific">Tritonibacter scottomollicae</name>
    <name type="common">Epibacterium scottomollicae</name>
    <dbReference type="NCBI Taxonomy" id="483013"/>
    <lineage>
        <taxon>Bacteria</taxon>
        <taxon>Pseudomonadati</taxon>
        <taxon>Pseudomonadota</taxon>
        <taxon>Alphaproteobacteria</taxon>
        <taxon>Rhodobacterales</taxon>
        <taxon>Paracoccaceae</taxon>
        <taxon>Tritonibacter</taxon>
    </lineage>
</organism>
<accession>A0A2T1AFG3</accession>
<dbReference type="InterPro" id="IPR001853">
    <property type="entry name" value="DSBA-like_thioredoxin_dom"/>
</dbReference>
<gene>
    <name evidence="2" type="ORF">CLV89_107153</name>
</gene>
<dbReference type="CDD" id="cd03024">
    <property type="entry name" value="DsbA_FrnE"/>
    <property type="match status" value="1"/>
</dbReference>
<proteinExistence type="predicted"/>
<dbReference type="Pfam" id="PF01323">
    <property type="entry name" value="DSBA"/>
    <property type="match status" value="1"/>
</dbReference>
<sequence length="233" mass="25568">MTQPLPHVKLDILSDPICPWCYIGKTLLDQALAAQPDHPFVVEWHPFQLNPDMPAGGMDRREYLEAKFGGKDNAVKVYAQIADHAAEAGVEINFEAMQRTPNTVDAHRLIHWAGLESKQSPVVDALFQAYFVEGLDIGDHAVLCDVAERAGMERAVVAKLLSGDSDIEDIQSRDAHSREVGVNSVPTFIIANQHVVPGAQQPELWTQVIADIRSQLSANTDTAETDNESGTIH</sequence>
<dbReference type="Gene3D" id="3.40.30.10">
    <property type="entry name" value="Glutaredoxin"/>
    <property type="match status" value="1"/>
</dbReference>
<dbReference type="PANTHER" id="PTHR13887">
    <property type="entry name" value="GLUTATHIONE S-TRANSFERASE KAPPA"/>
    <property type="match status" value="1"/>
</dbReference>
<dbReference type="PANTHER" id="PTHR13887:SF41">
    <property type="entry name" value="THIOREDOXIN SUPERFAMILY PROTEIN"/>
    <property type="match status" value="1"/>
</dbReference>
<feature type="domain" description="DSBA-like thioredoxin" evidence="1">
    <location>
        <begin position="10"/>
        <end position="207"/>
    </location>
</feature>
<dbReference type="InterPro" id="IPR036249">
    <property type="entry name" value="Thioredoxin-like_sf"/>
</dbReference>
<dbReference type="AlphaFoldDB" id="A0A2T1AFG3"/>
<protein>
    <submittedName>
        <fullName evidence="2">Putative DsbA family dithiol-disulfide isomerase</fullName>
    </submittedName>
</protein>
<dbReference type="GO" id="GO:0016853">
    <property type="term" value="F:isomerase activity"/>
    <property type="evidence" value="ECO:0007669"/>
    <property type="project" value="UniProtKB-KW"/>
</dbReference>
<evidence type="ECO:0000313" key="3">
    <source>
        <dbReference type="Proteomes" id="UP000237718"/>
    </source>
</evidence>
<evidence type="ECO:0000259" key="1">
    <source>
        <dbReference type="Pfam" id="PF01323"/>
    </source>
</evidence>
<dbReference type="OrthoDB" id="9799122at2"/>
<evidence type="ECO:0000313" key="2">
    <source>
        <dbReference type="EMBL" id="PRZ47306.1"/>
    </source>
</evidence>
<dbReference type="GO" id="GO:0016491">
    <property type="term" value="F:oxidoreductase activity"/>
    <property type="evidence" value="ECO:0007669"/>
    <property type="project" value="InterPro"/>
</dbReference>
<dbReference type="SUPFAM" id="SSF52833">
    <property type="entry name" value="Thioredoxin-like"/>
    <property type="match status" value="1"/>
</dbReference>
<dbReference type="EMBL" id="PVUF01000007">
    <property type="protein sequence ID" value="PRZ47306.1"/>
    <property type="molecule type" value="Genomic_DNA"/>
</dbReference>
<name>A0A2T1AFG3_TRISK</name>
<comment type="caution">
    <text evidence="2">The sequence shown here is derived from an EMBL/GenBank/DDBJ whole genome shotgun (WGS) entry which is preliminary data.</text>
</comment>
<reference evidence="2 3" key="1">
    <citation type="submission" date="2018-03" db="EMBL/GenBank/DDBJ databases">
        <title>Genomic Encyclopedia of Archaeal and Bacterial Type Strains, Phase II (KMG-II): from individual species to whole genera.</title>
        <authorList>
            <person name="Goeker M."/>
        </authorList>
    </citation>
    <scope>NUCLEOTIDE SEQUENCE [LARGE SCALE GENOMIC DNA]</scope>
    <source>
        <strain evidence="2 3">DSM 25328</strain>
    </source>
</reference>
<dbReference type="Proteomes" id="UP000237718">
    <property type="component" value="Unassembled WGS sequence"/>
</dbReference>
<dbReference type="RefSeq" id="WP_106164079.1">
    <property type="nucleotide sequence ID" value="NZ_PVUF01000007.1"/>
</dbReference>